<evidence type="ECO:0000256" key="3">
    <source>
        <dbReference type="ARBA" id="ARBA00014376"/>
    </source>
</evidence>
<keyword evidence="8" id="KW-0966">Cell projection</keyword>
<dbReference type="RefSeq" id="WP_184333233.1">
    <property type="nucleotide sequence ID" value="NZ_JACHHZ010000003.1"/>
</dbReference>
<dbReference type="PANTHER" id="PTHR30435:SF12">
    <property type="entry name" value="FLAGELLAR BASAL BODY ROD PROTEIN FLGB"/>
    <property type="match status" value="1"/>
</dbReference>
<proteinExistence type="inferred from homology"/>
<keyword evidence="8" id="KW-0969">Cilium</keyword>
<organism evidence="8 9">
    <name type="scientific">Povalibacter uvarum</name>
    <dbReference type="NCBI Taxonomy" id="732238"/>
    <lineage>
        <taxon>Bacteria</taxon>
        <taxon>Pseudomonadati</taxon>
        <taxon>Pseudomonadota</taxon>
        <taxon>Gammaproteobacteria</taxon>
        <taxon>Steroidobacterales</taxon>
        <taxon>Steroidobacteraceae</taxon>
        <taxon>Povalibacter</taxon>
    </lineage>
</organism>
<evidence type="ECO:0000256" key="5">
    <source>
        <dbReference type="ARBA" id="ARBA00024934"/>
    </source>
</evidence>
<evidence type="ECO:0000313" key="9">
    <source>
        <dbReference type="Proteomes" id="UP000588068"/>
    </source>
</evidence>
<dbReference type="GO" id="GO:0071978">
    <property type="term" value="P:bacterial-type flagellum-dependent swarming motility"/>
    <property type="evidence" value="ECO:0007669"/>
    <property type="project" value="TreeGrafter"/>
</dbReference>
<evidence type="ECO:0000256" key="1">
    <source>
        <dbReference type="ARBA" id="ARBA00004117"/>
    </source>
</evidence>
<evidence type="ECO:0000256" key="2">
    <source>
        <dbReference type="ARBA" id="ARBA00009677"/>
    </source>
</evidence>
<comment type="function">
    <text evidence="5 6">Structural component of flagellum, the bacterial motility apparatus. Part of the rod structure of flagellar basal body.</text>
</comment>
<keyword evidence="9" id="KW-1185">Reference proteome</keyword>
<evidence type="ECO:0000256" key="6">
    <source>
        <dbReference type="PIRNR" id="PIRNR002889"/>
    </source>
</evidence>
<dbReference type="EMBL" id="JACHHZ010000003">
    <property type="protein sequence ID" value="MBB6094195.1"/>
    <property type="molecule type" value="Genomic_DNA"/>
</dbReference>
<accession>A0A841HQL0</accession>
<evidence type="ECO:0000256" key="4">
    <source>
        <dbReference type="ARBA" id="ARBA00023143"/>
    </source>
</evidence>
<evidence type="ECO:0000313" key="8">
    <source>
        <dbReference type="EMBL" id="MBB6094195.1"/>
    </source>
</evidence>
<dbReference type="InterPro" id="IPR019776">
    <property type="entry name" value="Flagellar_basal_body_rod_CS"/>
</dbReference>
<gene>
    <name evidence="8" type="ORF">HNQ60_003076</name>
</gene>
<dbReference type="Proteomes" id="UP000588068">
    <property type="component" value="Unassembled WGS sequence"/>
</dbReference>
<comment type="caution">
    <text evidence="8">The sequence shown here is derived from an EMBL/GenBank/DDBJ whole genome shotgun (WGS) entry which is preliminary data.</text>
</comment>
<keyword evidence="4 6" id="KW-0975">Bacterial flagellum</keyword>
<reference evidence="8 9" key="1">
    <citation type="submission" date="2020-08" db="EMBL/GenBank/DDBJ databases">
        <title>Genomic Encyclopedia of Type Strains, Phase IV (KMG-IV): sequencing the most valuable type-strain genomes for metagenomic binning, comparative biology and taxonomic classification.</title>
        <authorList>
            <person name="Goeker M."/>
        </authorList>
    </citation>
    <scope>NUCLEOTIDE SEQUENCE [LARGE SCALE GENOMIC DNA]</scope>
    <source>
        <strain evidence="8 9">DSM 26723</strain>
    </source>
</reference>
<dbReference type="PROSITE" id="PS00588">
    <property type="entry name" value="FLAGELLA_BB_ROD"/>
    <property type="match status" value="1"/>
</dbReference>
<dbReference type="Pfam" id="PF00460">
    <property type="entry name" value="Flg_bb_rod"/>
    <property type="match status" value="1"/>
</dbReference>
<dbReference type="PIRSF" id="PIRSF002889">
    <property type="entry name" value="Rod_FlgB"/>
    <property type="match status" value="1"/>
</dbReference>
<comment type="subcellular location">
    <subcellularLocation>
        <location evidence="1 6">Bacterial flagellum basal body</location>
    </subcellularLocation>
</comment>
<name>A0A841HQL0_9GAMM</name>
<comment type="similarity">
    <text evidence="2 6">Belongs to the flagella basal body rod proteins family.</text>
</comment>
<dbReference type="InterPro" id="IPR006300">
    <property type="entry name" value="FlgB"/>
</dbReference>
<dbReference type="GO" id="GO:0030694">
    <property type="term" value="C:bacterial-type flagellum basal body, rod"/>
    <property type="evidence" value="ECO:0007669"/>
    <property type="project" value="InterPro"/>
</dbReference>
<keyword evidence="8" id="KW-0282">Flagellum</keyword>
<sequence>MPVNLDNYLGVHAQALKLRSQRTEVLAANLANADTPNYQARDLDFKSALAAATGNKGNGVHLETTSARHIGAAGVNGTGGAELKYRTPLAPALDGNTVDTQLEQAAFAENSVRYQATLTFLSSKFRGLMTAITGQ</sequence>
<protein>
    <recommendedName>
        <fullName evidence="3 6">Flagellar basal body rod protein FlgB</fullName>
    </recommendedName>
</protein>
<feature type="domain" description="Flagellar basal body rod protein N-terminal" evidence="7">
    <location>
        <begin position="11"/>
        <end position="39"/>
    </location>
</feature>
<dbReference type="PANTHER" id="PTHR30435">
    <property type="entry name" value="FLAGELLAR PROTEIN"/>
    <property type="match status" value="1"/>
</dbReference>
<dbReference type="NCBIfam" id="TIGR01396">
    <property type="entry name" value="FlgB"/>
    <property type="match status" value="1"/>
</dbReference>
<dbReference type="AlphaFoldDB" id="A0A841HQL0"/>
<comment type="subunit">
    <text evidence="6">The basal body constitutes a major portion of the flagellar organelle and consists of a number of rings mounted on a central rod.</text>
</comment>
<evidence type="ECO:0000259" key="7">
    <source>
        <dbReference type="Pfam" id="PF00460"/>
    </source>
</evidence>
<dbReference type="InterPro" id="IPR001444">
    <property type="entry name" value="Flag_bb_rod_N"/>
</dbReference>